<keyword evidence="2" id="KW-0378">Hydrolase</keyword>
<dbReference type="InterPro" id="IPR029058">
    <property type="entry name" value="AB_hydrolase_fold"/>
</dbReference>
<sequence length="263" mass="28414">MAGLNVELYGPADGDPVLALHGVTGHGKRWADLAAALPDARIIAPDLLGHGFSTWEPPWSIDAHVAALADVVEAHASFPVVLVGHSFGGALALHLSRLVPERIRALVLLDPAIGLEPARLMDIATSYITHHDYPDEAAARAEKLGESWAELPPELLDREVADHLTAAGGRMSWRVHPGTVVTTWSELARPFVLPPPHMPVDLVQALRVQPPYVTADLLEALAAQQGELFSLYEEDCDHMVPFARPELTARLVAEALARPRSES</sequence>
<protein>
    <submittedName>
        <fullName evidence="2">Alpha/beta hydrolase</fullName>
    </submittedName>
</protein>
<gene>
    <name evidence="2" type="ORF">CSW57_18405</name>
</gene>
<comment type="caution">
    <text evidence="2">The sequence shown here is derived from an EMBL/GenBank/DDBJ whole genome shotgun (WGS) entry which is preliminary data.</text>
</comment>
<dbReference type="Pfam" id="PF00561">
    <property type="entry name" value="Abhydrolase_1"/>
    <property type="match status" value="1"/>
</dbReference>
<reference evidence="2 3" key="1">
    <citation type="submission" date="2017-10" db="EMBL/GenBank/DDBJ databases">
        <title>The draft genome sequence of Williamsia sp. BULT 1.1 isolated from the semi-arid grassland soils from South Africa.</title>
        <authorList>
            <person name="Kabwe M.H."/>
            <person name="Govender N."/>
            <person name="Mutseka Lunga P."/>
            <person name="Vikram S."/>
            <person name="Makhalanyane T.P."/>
        </authorList>
    </citation>
    <scope>NUCLEOTIDE SEQUENCE [LARGE SCALE GENOMIC DNA]</scope>
    <source>
        <strain evidence="2 3">BULT 1.1</strain>
    </source>
</reference>
<dbReference type="InterPro" id="IPR050266">
    <property type="entry name" value="AB_hydrolase_sf"/>
</dbReference>
<evidence type="ECO:0000259" key="1">
    <source>
        <dbReference type="Pfam" id="PF00561"/>
    </source>
</evidence>
<accession>A0A2G3PIT2</accession>
<dbReference type="RefSeq" id="WP_099384027.1">
    <property type="nucleotide sequence ID" value="NZ_PEBD01000010.1"/>
</dbReference>
<evidence type="ECO:0000313" key="2">
    <source>
        <dbReference type="EMBL" id="PHV65700.1"/>
    </source>
</evidence>
<proteinExistence type="predicted"/>
<dbReference type="Proteomes" id="UP000225108">
    <property type="component" value="Unassembled WGS sequence"/>
</dbReference>
<dbReference type="PRINTS" id="PR00412">
    <property type="entry name" value="EPOXHYDRLASE"/>
</dbReference>
<dbReference type="AlphaFoldDB" id="A0A2G3PIT2"/>
<dbReference type="GO" id="GO:0016787">
    <property type="term" value="F:hydrolase activity"/>
    <property type="evidence" value="ECO:0007669"/>
    <property type="project" value="UniProtKB-KW"/>
</dbReference>
<evidence type="ECO:0000313" key="3">
    <source>
        <dbReference type="Proteomes" id="UP000225108"/>
    </source>
</evidence>
<name>A0A2G3PIT2_WILMA</name>
<dbReference type="Gene3D" id="3.40.50.1820">
    <property type="entry name" value="alpha/beta hydrolase"/>
    <property type="match status" value="1"/>
</dbReference>
<dbReference type="GO" id="GO:0016020">
    <property type="term" value="C:membrane"/>
    <property type="evidence" value="ECO:0007669"/>
    <property type="project" value="TreeGrafter"/>
</dbReference>
<dbReference type="InterPro" id="IPR000073">
    <property type="entry name" value="AB_hydrolase_1"/>
</dbReference>
<feature type="domain" description="AB hydrolase-1" evidence="1">
    <location>
        <begin position="16"/>
        <end position="121"/>
    </location>
</feature>
<dbReference type="SUPFAM" id="SSF53474">
    <property type="entry name" value="alpha/beta-Hydrolases"/>
    <property type="match status" value="1"/>
</dbReference>
<dbReference type="PRINTS" id="PR00111">
    <property type="entry name" value="ABHYDROLASE"/>
</dbReference>
<dbReference type="PANTHER" id="PTHR43798">
    <property type="entry name" value="MONOACYLGLYCEROL LIPASE"/>
    <property type="match status" value="1"/>
</dbReference>
<dbReference type="PANTHER" id="PTHR43798:SF33">
    <property type="entry name" value="HYDROLASE, PUTATIVE (AFU_ORTHOLOGUE AFUA_2G14860)-RELATED"/>
    <property type="match status" value="1"/>
</dbReference>
<dbReference type="InterPro" id="IPR000639">
    <property type="entry name" value="Epox_hydrolase-like"/>
</dbReference>
<dbReference type="EMBL" id="PEBD01000010">
    <property type="protein sequence ID" value="PHV65700.1"/>
    <property type="molecule type" value="Genomic_DNA"/>
</dbReference>
<organism evidence="2 3">
    <name type="scientific">Williamsia marianensis</name>
    <dbReference type="NCBI Taxonomy" id="85044"/>
    <lineage>
        <taxon>Bacteria</taxon>
        <taxon>Bacillati</taxon>
        <taxon>Actinomycetota</taxon>
        <taxon>Actinomycetes</taxon>
        <taxon>Mycobacteriales</taxon>
        <taxon>Nocardiaceae</taxon>
        <taxon>Williamsia</taxon>
    </lineage>
</organism>